<dbReference type="SMART" id="SM00213">
    <property type="entry name" value="UBQ"/>
    <property type="match status" value="1"/>
</dbReference>
<evidence type="ECO:0000259" key="10">
    <source>
        <dbReference type="PROSITE" id="PS50235"/>
    </source>
</evidence>
<dbReference type="GO" id="GO:0004843">
    <property type="term" value="F:cysteine-type deubiquitinase activity"/>
    <property type="evidence" value="ECO:0007669"/>
    <property type="project" value="UniProtKB-UniRule"/>
</dbReference>
<evidence type="ECO:0000256" key="1">
    <source>
        <dbReference type="ARBA" id="ARBA00000707"/>
    </source>
</evidence>
<keyword evidence="3 7" id="KW-0645">Protease</keyword>
<dbReference type="InterPro" id="IPR001394">
    <property type="entry name" value="Peptidase_C19_UCH"/>
</dbReference>
<dbReference type="InterPro" id="IPR028889">
    <property type="entry name" value="USP"/>
</dbReference>
<keyword evidence="6 7" id="KW-0788">Thiol protease</keyword>
<dbReference type="CDD" id="cd02657">
    <property type="entry name" value="Peptidase_C19A"/>
    <property type="match status" value="1"/>
</dbReference>
<gene>
    <name evidence="11" type="ORF">CLODIP_2_CD08238</name>
</gene>
<evidence type="ECO:0000313" key="12">
    <source>
        <dbReference type="Proteomes" id="UP000494165"/>
    </source>
</evidence>
<comment type="catalytic activity">
    <reaction evidence="1 7">
        <text>Thiol-dependent hydrolysis of ester, thioester, amide, peptide and isopeptide bonds formed by the C-terminal Gly of ubiquitin (a 76-residue protein attached to proteins as an intracellular targeting signal).</text>
        <dbReference type="EC" id="3.4.19.12"/>
    </reaction>
</comment>
<evidence type="ECO:0000256" key="5">
    <source>
        <dbReference type="ARBA" id="ARBA00022801"/>
    </source>
</evidence>
<dbReference type="OrthoDB" id="333239at2759"/>
<accession>A0A8S1DQM3</accession>
<name>A0A8S1DQM3_9INSE</name>
<keyword evidence="12" id="KW-1185">Reference proteome</keyword>
<sequence>MHFILAVKVKWGKNVYNDIELNTDEHPLVFKAQIFTLTGVQPDRQKVMLKGAQLKDDGWGDLPVKNGATFLMLGTADELALEPEKKTVFMEDLSEAELNTKLDLPAGLVNLGNTCYMNATVQCLKMVPELKKSLVELRPQGSSGLVDSLSEVFRSMQTGSCVPPLLLLGALHRAVPRFAEKGPNGGLCQQDASECWTEMVRLMQSGLPAQNSNKHNSLVEQYMGGRMSVTLQCTESDTEPPLVSEENFLHLSCFIGQETGHMNSGLKAKIKEQISKMSSSLSRDAVYTKTSLIDRLPAYLTVQFVRFYYKEREAVNAKILKDVKFPLQFDAWELCTPRLQALIEPTRAKFKEIEDQRTQDALEGKDKPKPSKGVEPMEVDKDLEAQPYSFTDDPGSNNSGYYELQAVLTHRGRSSSSGHYVAWVKGDSPDTWYKCDDDVVSPVTDKEILKLSGGGDWHVAYMLLYGPKVLKVPKKPAEEPMSEN</sequence>
<feature type="domain" description="Ubiquitin-like" evidence="9">
    <location>
        <begin position="5"/>
        <end position="73"/>
    </location>
</feature>
<dbReference type="Pfam" id="PF00443">
    <property type="entry name" value="UCH"/>
    <property type="match status" value="1"/>
</dbReference>
<evidence type="ECO:0000256" key="6">
    <source>
        <dbReference type="ARBA" id="ARBA00022807"/>
    </source>
</evidence>
<dbReference type="SUPFAM" id="SSF54236">
    <property type="entry name" value="Ubiquitin-like"/>
    <property type="match status" value="1"/>
</dbReference>
<dbReference type="GO" id="GO:0070628">
    <property type="term" value="F:proteasome binding"/>
    <property type="evidence" value="ECO:0007669"/>
    <property type="project" value="TreeGrafter"/>
</dbReference>
<evidence type="ECO:0000313" key="11">
    <source>
        <dbReference type="EMBL" id="CAB3383000.1"/>
    </source>
</evidence>
<organism evidence="11 12">
    <name type="scientific">Cloeon dipterum</name>
    <dbReference type="NCBI Taxonomy" id="197152"/>
    <lineage>
        <taxon>Eukaryota</taxon>
        <taxon>Metazoa</taxon>
        <taxon>Ecdysozoa</taxon>
        <taxon>Arthropoda</taxon>
        <taxon>Hexapoda</taxon>
        <taxon>Insecta</taxon>
        <taxon>Pterygota</taxon>
        <taxon>Palaeoptera</taxon>
        <taxon>Ephemeroptera</taxon>
        <taxon>Pisciforma</taxon>
        <taxon>Baetidae</taxon>
        <taxon>Cloeon</taxon>
    </lineage>
</organism>
<dbReference type="PROSITE" id="PS00972">
    <property type="entry name" value="USP_1"/>
    <property type="match status" value="1"/>
</dbReference>
<dbReference type="InterPro" id="IPR029071">
    <property type="entry name" value="Ubiquitin-like_domsf"/>
</dbReference>
<dbReference type="PANTHER" id="PTHR43982">
    <property type="entry name" value="UBIQUITIN CARBOXYL-TERMINAL HYDROLASE"/>
    <property type="match status" value="1"/>
</dbReference>
<reference evidence="11 12" key="1">
    <citation type="submission" date="2020-04" db="EMBL/GenBank/DDBJ databases">
        <authorList>
            <person name="Alioto T."/>
            <person name="Alioto T."/>
            <person name="Gomez Garrido J."/>
        </authorList>
    </citation>
    <scope>NUCLEOTIDE SEQUENCE [LARGE SCALE GENOMIC DNA]</scope>
</reference>
<dbReference type="EC" id="3.4.19.12" evidence="7"/>
<dbReference type="Pfam" id="PF00240">
    <property type="entry name" value="ubiquitin"/>
    <property type="match status" value="1"/>
</dbReference>
<evidence type="ECO:0000256" key="8">
    <source>
        <dbReference type="SAM" id="MobiDB-lite"/>
    </source>
</evidence>
<dbReference type="InterPro" id="IPR000626">
    <property type="entry name" value="Ubiquitin-like_dom"/>
</dbReference>
<comment type="caution">
    <text evidence="11">The sequence shown here is derived from an EMBL/GenBank/DDBJ whole genome shotgun (WGS) entry which is preliminary data.</text>
</comment>
<dbReference type="PROSITE" id="PS00973">
    <property type="entry name" value="USP_2"/>
    <property type="match status" value="1"/>
</dbReference>
<dbReference type="CDD" id="cd16104">
    <property type="entry name" value="Ubl_USP14_like"/>
    <property type="match status" value="1"/>
</dbReference>
<evidence type="ECO:0000259" key="9">
    <source>
        <dbReference type="PROSITE" id="PS50053"/>
    </source>
</evidence>
<evidence type="ECO:0000256" key="4">
    <source>
        <dbReference type="ARBA" id="ARBA00022786"/>
    </source>
</evidence>
<dbReference type="GO" id="GO:0061136">
    <property type="term" value="P:regulation of proteasomal protein catabolic process"/>
    <property type="evidence" value="ECO:0007669"/>
    <property type="project" value="TreeGrafter"/>
</dbReference>
<dbReference type="Proteomes" id="UP000494165">
    <property type="component" value="Unassembled WGS sequence"/>
</dbReference>
<dbReference type="PROSITE" id="PS50053">
    <property type="entry name" value="UBIQUITIN_2"/>
    <property type="match status" value="1"/>
</dbReference>
<dbReference type="InterPro" id="IPR038765">
    <property type="entry name" value="Papain-like_cys_pep_sf"/>
</dbReference>
<dbReference type="AlphaFoldDB" id="A0A8S1DQM3"/>
<keyword evidence="4 7" id="KW-0833">Ubl conjugation pathway</keyword>
<dbReference type="GO" id="GO:0016579">
    <property type="term" value="P:protein deubiquitination"/>
    <property type="evidence" value="ECO:0007669"/>
    <property type="project" value="InterPro"/>
</dbReference>
<dbReference type="SUPFAM" id="SSF54001">
    <property type="entry name" value="Cysteine proteinases"/>
    <property type="match status" value="1"/>
</dbReference>
<protein>
    <recommendedName>
        <fullName evidence="7">Ubiquitin carboxyl-terminal hydrolase</fullName>
        <ecNumber evidence="7">3.4.19.12</ecNumber>
    </recommendedName>
</protein>
<dbReference type="PANTHER" id="PTHR43982:SF1">
    <property type="entry name" value="UBIQUITIN CARBOXYL-TERMINAL HYDROLASE 14"/>
    <property type="match status" value="1"/>
</dbReference>
<dbReference type="EMBL" id="CADEPI010000291">
    <property type="protein sequence ID" value="CAB3383000.1"/>
    <property type="molecule type" value="Genomic_DNA"/>
</dbReference>
<evidence type="ECO:0000256" key="3">
    <source>
        <dbReference type="ARBA" id="ARBA00022670"/>
    </source>
</evidence>
<dbReference type="PROSITE" id="PS50235">
    <property type="entry name" value="USP_3"/>
    <property type="match status" value="1"/>
</dbReference>
<dbReference type="FunFam" id="3.10.20.90:FF:000119">
    <property type="entry name" value="Ubiquitin carboxyl-terminal hydrolase 14"/>
    <property type="match status" value="1"/>
</dbReference>
<dbReference type="GO" id="GO:0043161">
    <property type="term" value="P:proteasome-mediated ubiquitin-dependent protein catabolic process"/>
    <property type="evidence" value="ECO:0007669"/>
    <property type="project" value="InterPro"/>
</dbReference>
<dbReference type="InterPro" id="IPR018200">
    <property type="entry name" value="USP_CS"/>
</dbReference>
<proteinExistence type="inferred from homology"/>
<dbReference type="Gene3D" id="3.10.20.90">
    <property type="entry name" value="Phosphatidylinositol 3-kinase Catalytic Subunit, Chain A, domain 1"/>
    <property type="match status" value="1"/>
</dbReference>
<feature type="region of interest" description="Disordered" evidence="8">
    <location>
        <begin position="353"/>
        <end position="378"/>
    </location>
</feature>
<feature type="compositionally biased region" description="Basic and acidic residues" evidence="8">
    <location>
        <begin position="353"/>
        <end position="369"/>
    </location>
</feature>
<evidence type="ECO:0000256" key="7">
    <source>
        <dbReference type="RuleBase" id="RU366025"/>
    </source>
</evidence>
<keyword evidence="5 7" id="KW-0378">Hydrolase</keyword>
<comment type="similarity">
    <text evidence="2">Belongs to the peptidase C19 family. USP14/UBP6 subfamily.</text>
</comment>
<dbReference type="Gene3D" id="3.90.70.10">
    <property type="entry name" value="Cysteine proteinases"/>
    <property type="match status" value="1"/>
</dbReference>
<dbReference type="InterPro" id="IPR044635">
    <property type="entry name" value="UBP14-like"/>
</dbReference>
<feature type="domain" description="USP" evidence="10">
    <location>
        <begin position="106"/>
        <end position="468"/>
    </location>
</feature>
<evidence type="ECO:0000256" key="2">
    <source>
        <dbReference type="ARBA" id="ARBA00008739"/>
    </source>
</evidence>